<reference evidence="3 4" key="1">
    <citation type="journal article" date="2016" name="Genome Announc.">
        <title>Draft Whole-Genome Sequence of Trichoderma gamsii T6085, a Promising Biocontrol Agent of Fusarium Head Blight on Wheat.</title>
        <authorList>
            <person name="Baroncelli R."/>
            <person name="Zapparata A."/>
            <person name="Piaggeschi G."/>
            <person name="Sarrocco S."/>
            <person name="Vannacci G."/>
        </authorList>
    </citation>
    <scope>NUCLEOTIDE SEQUENCE [LARGE SCALE GENOMIC DNA]</scope>
    <source>
        <strain evidence="3 4">T6085</strain>
    </source>
</reference>
<keyword evidence="1" id="KW-0812">Transmembrane</keyword>
<sequence length="642" mass="70811">MAVSISGLQGWHPGEVAMQSKLGFAEAMASSWHLIEDRMREQHRIFHTRNLPFIPITTTDDEGRPWASLVAGADGEIGFVEGPDLKTLIINARLWPGEPLLDTLNKWVDGDGQTPTAPERYLTAGIGIEFPTRRRNKFAGYIKDVKRTTDMDFRLNLQVNQTTGNCPKYINIRKLVGCKTTNPTIAYEKRHMAQFERLPQEVIDFITSADTVFIGSVYRSDPVTAAKFPSHAGSNARGGLPGFMRVSPSDGCSVVLPDYSGNRFMSSLGNVESSKQMALTIVSFTTGDILYLTGTAENLVGPPALEVMVKHASLTVLKTKGFIFVRDALPVRQQFGTEIERSPYSPKVKYLVEEPEGQASAAGLHKAKLTSATQLSHDLAVFRFKVTSKPGAEPIKIRPGQAIALDFMDWIGPPAYQHMANSAPGSVNDDRIRTWTVSSTHENRDVTWFDLTMREMKGGAVTGALFDVLRRHSSNQWEKPITITEDVVCEVVGVTGDFFLGDENVNMLWVAGGIGITPFLAMFSALSERKTKADGDVVLALSTREPEMMLRLVQASLRNALLKVRLRIDIFTGKEHVDMDGIDQQNIQIKIHKGRLTMGYFPEVASDRDVLICGPGGFGDLAMDGLRAAGVPDEKMLREGFY</sequence>
<dbReference type="PROSITE" id="PS51384">
    <property type="entry name" value="FAD_FR"/>
    <property type="match status" value="1"/>
</dbReference>
<dbReference type="EMBL" id="JPDN02000023">
    <property type="protein sequence ID" value="PON24416.1"/>
    <property type="molecule type" value="Genomic_DNA"/>
</dbReference>
<protein>
    <recommendedName>
        <fullName evidence="2">FAD-binding FR-type domain-containing protein</fullName>
    </recommendedName>
</protein>
<gene>
    <name evidence="3" type="ORF">TGAM01_v206748</name>
</gene>
<comment type="caution">
    <text evidence="3">The sequence shown here is derived from an EMBL/GenBank/DDBJ whole genome shotgun (WGS) entry which is preliminary data.</text>
</comment>
<keyword evidence="1" id="KW-1133">Transmembrane helix</keyword>
<dbReference type="InterPro" id="IPR012349">
    <property type="entry name" value="Split_barrel_FMN-bd"/>
</dbReference>
<dbReference type="Proteomes" id="UP000054821">
    <property type="component" value="Unassembled WGS sequence"/>
</dbReference>
<organism evidence="3 4">
    <name type="scientific">Trichoderma gamsii</name>
    <dbReference type="NCBI Taxonomy" id="398673"/>
    <lineage>
        <taxon>Eukaryota</taxon>
        <taxon>Fungi</taxon>
        <taxon>Dikarya</taxon>
        <taxon>Ascomycota</taxon>
        <taxon>Pezizomycotina</taxon>
        <taxon>Sordariomycetes</taxon>
        <taxon>Hypocreomycetidae</taxon>
        <taxon>Hypocreales</taxon>
        <taxon>Hypocreaceae</taxon>
        <taxon>Trichoderma</taxon>
    </lineage>
</organism>
<dbReference type="InterPro" id="IPR017927">
    <property type="entry name" value="FAD-bd_FR_type"/>
</dbReference>
<dbReference type="Gene3D" id="2.30.110.10">
    <property type="entry name" value="Electron Transport, Fmn-binding Protein, Chain A"/>
    <property type="match status" value="1"/>
</dbReference>
<dbReference type="SUPFAM" id="SSF52343">
    <property type="entry name" value="Ferredoxin reductase-like, C-terminal NADP-linked domain"/>
    <property type="match status" value="1"/>
</dbReference>
<feature type="domain" description="FAD-binding FR-type" evidence="2">
    <location>
        <begin position="362"/>
        <end position="501"/>
    </location>
</feature>
<dbReference type="GeneID" id="29986956"/>
<evidence type="ECO:0000259" key="2">
    <source>
        <dbReference type="PROSITE" id="PS51384"/>
    </source>
</evidence>
<name>A0A2P4ZJE4_9HYPO</name>
<feature type="transmembrane region" description="Helical" evidence="1">
    <location>
        <begin position="507"/>
        <end position="526"/>
    </location>
</feature>
<dbReference type="RefSeq" id="XP_024405324.1">
    <property type="nucleotide sequence ID" value="XM_024549938.1"/>
</dbReference>
<dbReference type="Gene3D" id="2.40.30.10">
    <property type="entry name" value="Translation factors"/>
    <property type="match status" value="1"/>
</dbReference>
<keyword evidence="1" id="KW-0472">Membrane</keyword>
<dbReference type="AlphaFoldDB" id="A0A2P4ZJE4"/>
<dbReference type="GO" id="GO:0016491">
    <property type="term" value="F:oxidoreductase activity"/>
    <property type="evidence" value="ECO:0007669"/>
    <property type="project" value="InterPro"/>
</dbReference>
<dbReference type="InterPro" id="IPR039261">
    <property type="entry name" value="FNR_nucleotide-bd"/>
</dbReference>
<keyword evidence="4" id="KW-1185">Reference proteome</keyword>
<proteinExistence type="predicted"/>
<dbReference type="Gene3D" id="3.40.50.80">
    <property type="entry name" value="Nucleotide-binding domain of ferredoxin-NADP reductase (FNR) module"/>
    <property type="match status" value="1"/>
</dbReference>
<dbReference type="InterPro" id="IPR017938">
    <property type="entry name" value="Riboflavin_synthase-like_b-brl"/>
</dbReference>
<accession>A0A2P4ZJE4</accession>
<evidence type="ECO:0000313" key="3">
    <source>
        <dbReference type="EMBL" id="PON24416.1"/>
    </source>
</evidence>
<dbReference type="PANTHER" id="PTHR42815">
    <property type="entry name" value="FAD-BINDING, PUTATIVE (AFU_ORTHOLOGUE AFUA_6G07600)-RELATED"/>
    <property type="match status" value="1"/>
</dbReference>
<dbReference type="PANTHER" id="PTHR42815:SF2">
    <property type="entry name" value="FAD-BINDING, PUTATIVE (AFU_ORTHOLOGUE AFUA_6G07600)-RELATED"/>
    <property type="match status" value="1"/>
</dbReference>
<evidence type="ECO:0000256" key="1">
    <source>
        <dbReference type="SAM" id="Phobius"/>
    </source>
</evidence>
<evidence type="ECO:0000313" key="4">
    <source>
        <dbReference type="Proteomes" id="UP000054821"/>
    </source>
</evidence>
<dbReference type="SUPFAM" id="SSF63380">
    <property type="entry name" value="Riboflavin synthase domain-like"/>
    <property type="match status" value="1"/>
</dbReference>
<dbReference type="STRING" id="398673.A0A2P4ZJE4"/>